<feature type="domain" description="Aminotransferase class V" evidence="3">
    <location>
        <begin position="3"/>
        <end position="372"/>
    </location>
</feature>
<dbReference type="EMBL" id="JAEEGC010000136">
    <property type="protein sequence ID" value="MBV7275788.1"/>
    <property type="molecule type" value="Genomic_DNA"/>
</dbReference>
<evidence type="ECO:0000256" key="1">
    <source>
        <dbReference type="ARBA" id="ARBA00001933"/>
    </source>
</evidence>
<comment type="cofactor">
    <cofactor evidence="1">
        <name>pyridoxal 5'-phosphate</name>
        <dbReference type="ChEBI" id="CHEBI:597326"/>
    </cofactor>
</comment>
<keyword evidence="4" id="KW-0808">Transferase</keyword>
<reference evidence="4" key="1">
    <citation type="submission" date="2020-12" db="EMBL/GenBank/DDBJ databases">
        <title>Clostridium thailandense sp. nov., a novel acetogenic bacterium isolated from peat land soil in Thailand.</title>
        <authorList>
            <person name="Chaikitkaew S."/>
            <person name="Birkeland N.K."/>
        </authorList>
    </citation>
    <scope>NUCLEOTIDE SEQUENCE</scope>
    <source>
        <strain evidence="4">PL3</strain>
    </source>
</reference>
<keyword evidence="4" id="KW-0032">Aminotransferase</keyword>
<dbReference type="InterPro" id="IPR000192">
    <property type="entry name" value="Aminotrans_V_dom"/>
</dbReference>
<keyword evidence="2" id="KW-0663">Pyridoxal phosphate</keyword>
<dbReference type="GO" id="GO:0008483">
    <property type="term" value="F:transaminase activity"/>
    <property type="evidence" value="ECO:0007669"/>
    <property type="project" value="UniProtKB-KW"/>
</dbReference>
<comment type="caution">
    <text evidence="4">The sequence shown here is derived from an EMBL/GenBank/DDBJ whole genome shotgun (WGS) entry which is preliminary data.</text>
</comment>
<dbReference type="PANTHER" id="PTHR43586:SF4">
    <property type="entry name" value="ISOPENICILLIN N EPIMERASE"/>
    <property type="match status" value="1"/>
</dbReference>
<dbReference type="RefSeq" id="WP_218322838.1">
    <property type="nucleotide sequence ID" value="NZ_JAEEGC010000136.1"/>
</dbReference>
<protein>
    <submittedName>
        <fullName evidence="4">Aminotransferase class V-fold PLP-dependent enzyme</fullName>
    </submittedName>
</protein>
<name>A0A949U3K0_9CLOT</name>
<dbReference type="Pfam" id="PF00266">
    <property type="entry name" value="Aminotran_5"/>
    <property type="match status" value="1"/>
</dbReference>
<dbReference type="AlphaFoldDB" id="A0A949U3K0"/>
<dbReference type="PANTHER" id="PTHR43586">
    <property type="entry name" value="CYSTEINE DESULFURASE"/>
    <property type="match status" value="1"/>
</dbReference>
<dbReference type="NCBIfam" id="TIGR01977">
    <property type="entry name" value="am_tr_V_EF2568"/>
    <property type="match status" value="1"/>
</dbReference>
<dbReference type="Proteomes" id="UP000694308">
    <property type="component" value="Unassembled WGS sequence"/>
</dbReference>
<dbReference type="InterPro" id="IPR010969">
    <property type="entry name" value="Cys_dSase-rel_unknwn_funct"/>
</dbReference>
<sequence>MKVYLDNSATTYPKPEEVYSSVYNYMKNIGSNPGRGGYSSALEGDRIIFSCREALMKIFNFDKLENIIFTANITHSLNILLKSVVKDGWHIITSSMEHNSVLRPLSNLKETKNIDLDIIECSENGVLNIEDFKNTLKSNTKLVVLTHASNIIGSIQPLKHIGKICKERGIYFVIDSAQSAGAIPVDFYEIGCNALAFTGHKSLLGPQGIGGFLIDDNLNQEALSFIEGGTGSLSESITQPNFLPDKFESGTLNAPGIAGLLAGINYITEEGLISIQERERELCQHFIDGLLNIPSIKVYGATEASLRTPTISINSNKINNAELGFVLDRDYGIMARTGLHCAPLAHRTIKTFPEGTLRFSLGPFNDIKDIDYTLHCLNLIIKGCD</sequence>
<organism evidence="4 5">
    <name type="scientific">Clostridium thailandense</name>
    <dbReference type="NCBI Taxonomy" id="2794346"/>
    <lineage>
        <taxon>Bacteria</taxon>
        <taxon>Bacillati</taxon>
        <taxon>Bacillota</taxon>
        <taxon>Clostridia</taxon>
        <taxon>Eubacteriales</taxon>
        <taxon>Clostridiaceae</taxon>
        <taxon>Clostridium</taxon>
    </lineage>
</organism>
<dbReference type="PIRSF" id="PIRSF005572">
    <property type="entry name" value="NifS"/>
    <property type="match status" value="1"/>
</dbReference>
<dbReference type="InterPro" id="IPR016454">
    <property type="entry name" value="Cysteine_dSase"/>
</dbReference>
<accession>A0A949U3K0</accession>
<gene>
    <name evidence="4" type="ORF">I6U48_23085</name>
</gene>
<keyword evidence="5" id="KW-1185">Reference proteome</keyword>
<evidence type="ECO:0000313" key="4">
    <source>
        <dbReference type="EMBL" id="MBV7275788.1"/>
    </source>
</evidence>
<evidence type="ECO:0000259" key="3">
    <source>
        <dbReference type="Pfam" id="PF00266"/>
    </source>
</evidence>
<evidence type="ECO:0000256" key="2">
    <source>
        <dbReference type="ARBA" id="ARBA00022898"/>
    </source>
</evidence>
<proteinExistence type="predicted"/>
<evidence type="ECO:0000313" key="5">
    <source>
        <dbReference type="Proteomes" id="UP000694308"/>
    </source>
</evidence>